<dbReference type="EMBL" id="JAGSNF010000007">
    <property type="protein sequence ID" value="MBR7742934.1"/>
    <property type="molecule type" value="Genomic_DNA"/>
</dbReference>
<dbReference type="PANTHER" id="PTHR28008">
    <property type="entry name" value="DOMAIN PROTEIN, PUTATIVE (AFU_ORTHOLOGUE AFUA_3G10980)-RELATED"/>
    <property type="match status" value="1"/>
</dbReference>
<keyword evidence="1" id="KW-1133">Transmembrane helix</keyword>
<dbReference type="AlphaFoldDB" id="A0A941D6C8"/>
<accession>A0A941D6C8</accession>
<gene>
    <name evidence="2" type="ORF">KC207_06490</name>
</gene>
<name>A0A941D6C8_9MICO</name>
<dbReference type="RefSeq" id="WP_211602118.1">
    <property type="nucleotide sequence ID" value="NZ_JAGSNF010000007.1"/>
</dbReference>
<dbReference type="Proteomes" id="UP000677016">
    <property type="component" value="Unassembled WGS sequence"/>
</dbReference>
<evidence type="ECO:0000313" key="2">
    <source>
        <dbReference type="EMBL" id="MBR7742934.1"/>
    </source>
</evidence>
<comment type="caution">
    <text evidence="2">The sequence shown here is derived from an EMBL/GenBank/DDBJ whole genome shotgun (WGS) entry which is preliminary data.</text>
</comment>
<sequence>MSVPAPSRSRALLGAAAVALVVQGVVLYAPEGPGVSPFPHADKVVHVAVFAVPAVLLLLVGVHVRAVVLGLAGHAVLSEVLQGTLLPARSGDPLDAVADLVGVALGVGVAVALRRSERGPTRW</sequence>
<protein>
    <submittedName>
        <fullName evidence="2">VanZ family protein</fullName>
    </submittedName>
</protein>
<keyword evidence="1" id="KW-0812">Transmembrane</keyword>
<feature type="transmembrane region" description="Helical" evidence="1">
    <location>
        <begin position="94"/>
        <end position="113"/>
    </location>
</feature>
<keyword evidence="1" id="KW-0472">Membrane</keyword>
<evidence type="ECO:0000256" key="1">
    <source>
        <dbReference type="SAM" id="Phobius"/>
    </source>
</evidence>
<organism evidence="2 3">
    <name type="scientific">Phycicoccus avicenniae</name>
    <dbReference type="NCBI Taxonomy" id="2828860"/>
    <lineage>
        <taxon>Bacteria</taxon>
        <taxon>Bacillati</taxon>
        <taxon>Actinomycetota</taxon>
        <taxon>Actinomycetes</taxon>
        <taxon>Micrococcales</taxon>
        <taxon>Intrasporangiaceae</taxon>
        <taxon>Phycicoccus</taxon>
    </lineage>
</organism>
<proteinExistence type="predicted"/>
<evidence type="ECO:0000313" key="3">
    <source>
        <dbReference type="Proteomes" id="UP000677016"/>
    </source>
</evidence>
<keyword evidence="3" id="KW-1185">Reference proteome</keyword>
<feature type="transmembrane region" description="Helical" evidence="1">
    <location>
        <begin position="43"/>
        <end position="60"/>
    </location>
</feature>
<reference evidence="2" key="1">
    <citation type="submission" date="2021-04" db="EMBL/GenBank/DDBJ databases">
        <title>Phycicoccus avicenniae sp. nov., a novel endophytic actinomycetes isolated from branch of Avicennia mariana.</title>
        <authorList>
            <person name="Tuo L."/>
        </authorList>
    </citation>
    <scope>NUCLEOTIDE SEQUENCE</scope>
    <source>
        <strain evidence="2">BSK3Z-2</strain>
    </source>
</reference>
<feature type="transmembrane region" description="Helical" evidence="1">
    <location>
        <begin position="67"/>
        <end position="88"/>
    </location>
</feature>
<dbReference type="PANTHER" id="PTHR28008:SF1">
    <property type="entry name" value="DOMAIN PROTEIN, PUTATIVE (AFU_ORTHOLOGUE AFUA_3G10980)-RELATED"/>
    <property type="match status" value="1"/>
</dbReference>